<dbReference type="PANTHER" id="PTHR22642">
    <property type="entry name" value="IMIDAZOLONEPROPIONASE"/>
    <property type="match status" value="1"/>
</dbReference>
<protein>
    <submittedName>
        <fullName evidence="2">Amidohydrolase</fullName>
    </submittedName>
</protein>
<accession>A0ABN2T800</accession>
<comment type="caution">
    <text evidence="2">The sequence shown here is derived from an EMBL/GenBank/DDBJ whole genome shotgun (WGS) entry which is preliminary data.</text>
</comment>
<dbReference type="EMBL" id="BAAANO010000005">
    <property type="protein sequence ID" value="GAA2001235.1"/>
    <property type="molecule type" value="Genomic_DNA"/>
</dbReference>
<dbReference type="InterPro" id="IPR032466">
    <property type="entry name" value="Metal_Hydrolase"/>
</dbReference>
<feature type="domain" description="Amidohydrolase 3" evidence="1">
    <location>
        <begin position="51"/>
        <end position="540"/>
    </location>
</feature>
<dbReference type="CDD" id="cd01300">
    <property type="entry name" value="YtcJ_like"/>
    <property type="match status" value="1"/>
</dbReference>
<dbReference type="Pfam" id="PF07969">
    <property type="entry name" value="Amidohydro_3"/>
    <property type="match status" value="1"/>
</dbReference>
<dbReference type="RefSeq" id="WP_344307004.1">
    <property type="nucleotide sequence ID" value="NZ_BAAANO010000005.1"/>
</dbReference>
<dbReference type="InterPro" id="IPR033932">
    <property type="entry name" value="YtcJ-like"/>
</dbReference>
<dbReference type="PANTHER" id="PTHR22642:SF2">
    <property type="entry name" value="PROTEIN LONG AFTER FAR-RED 3"/>
    <property type="match status" value="1"/>
</dbReference>
<proteinExistence type="predicted"/>
<organism evidence="2 3">
    <name type="scientific">Brevibacterium samyangense</name>
    <dbReference type="NCBI Taxonomy" id="366888"/>
    <lineage>
        <taxon>Bacteria</taxon>
        <taxon>Bacillati</taxon>
        <taxon>Actinomycetota</taxon>
        <taxon>Actinomycetes</taxon>
        <taxon>Micrococcales</taxon>
        <taxon>Brevibacteriaceae</taxon>
        <taxon>Brevibacterium</taxon>
    </lineage>
</organism>
<dbReference type="SUPFAM" id="SSF51338">
    <property type="entry name" value="Composite domain of metallo-dependent hydrolases"/>
    <property type="match status" value="1"/>
</dbReference>
<evidence type="ECO:0000313" key="3">
    <source>
        <dbReference type="Proteomes" id="UP001500755"/>
    </source>
</evidence>
<dbReference type="InterPro" id="IPR013108">
    <property type="entry name" value="Amidohydro_3"/>
</dbReference>
<evidence type="ECO:0000259" key="1">
    <source>
        <dbReference type="Pfam" id="PF07969"/>
    </source>
</evidence>
<evidence type="ECO:0000313" key="2">
    <source>
        <dbReference type="EMBL" id="GAA2001235.1"/>
    </source>
</evidence>
<name>A0ABN2T800_9MICO</name>
<reference evidence="2 3" key="1">
    <citation type="journal article" date="2019" name="Int. J. Syst. Evol. Microbiol.">
        <title>The Global Catalogue of Microorganisms (GCM) 10K type strain sequencing project: providing services to taxonomists for standard genome sequencing and annotation.</title>
        <authorList>
            <consortium name="The Broad Institute Genomics Platform"/>
            <consortium name="The Broad Institute Genome Sequencing Center for Infectious Disease"/>
            <person name="Wu L."/>
            <person name="Ma J."/>
        </authorList>
    </citation>
    <scope>NUCLEOTIDE SEQUENCE [LARGE SCALE GENOMIC DNA]</scope>
    <source>
        <strain evidence="2 3">JCM 14546</strain>
    </source>
</reference>
<dbReference type="InterPro" id="IPR011059">
    <property type="entry name" value="Metal-dep_hydrolase_composite"/>
</dbReference>
<sequence>MAFQADAVFENGTFHTLASEGARVSAIAVLHGRIIAVDADATALEAKQRHDLGGAVAVPGFHDAHQHLTGRGKALNSLDLVDPGIDSLQKLYDAVEQFVLDHPEKTVIIGRGYDQFRFGEVHPDRESLDKIAAGKPVYLEHVSGHMGVVNTAAFEACGYTDMTAVPDVDGGYVDRDEHGAVTGLLQEKAKDLVRKVAKFQDVTEIEDNIAAAAALALSQGTTMITEPGLGAINGIGSSEVDFAAYQNALEHGRLGLRAVLMPYLTTLHPYTETGEGRRGLDLGIRTGFGNEFLRMGPVKVLTDGSLLGRSSAMNDCFHGHDQAGFMLWDVAELEAMLTEVYAAGYALSLHAIGDRAVDHAMDILEKVQNGSDRTAHRNRIEHYGVSTLEQVQRAADLGITPVPQGSFVSILGDNMMDALGPERSAGCYRMKAHLNAGNVLPGSSDCPVADGRPLLGIHDMVNRLTSTGVPCAPEEALTPYEAFRAYSYGSAYAAGIEDEFGTLEVGKFADFAVLSEDPFAIDPSGISAIDVTTTVVGGEVKYSIAG</sequence>
<dbReference type="Proteomes" id="UP001500755">
    <property type="component" value="Unassembled WGS sequence"/>
</dbReference>
<dbReference type="SUPFAM" id="SSF51556">
    <property type="entry name" value="Metallo-dependent hydrolases"/>
    <property type="match status" value="1"/>
</dbReference>
<dbReference type="Gene3D" id="3.20.20.140">
    <property type="entry name" value="Metal-dependent hydrolases"/>
    <property type="match status" value="1"/>
</dbReference>
<dbReference type="Gene3D" id="3.10.310.70">
    <property type="match status" value="1"/>
</dbReference>
<dbReference type="Gene3D" id="2.30.40.10">
    <property type="entry name" value="Urease, subunit C, domain 1"/>
    <property type="match status" value="1"/>
</dbReference>
<keyword evidence="3" id="KW-1185">Reference proteome</keyword>
<gene>
    <name evidence="2" type="ORF">GCM10009755_06990</name>
</gene>